<dbReference type="FunFam" id="2.40.180.10:FF:000003">
    <property type="entry name" value="Catalase"/>
    <property type="match status" value="1"/>
</dbReference>
<evidence type="ECO:0000256" key="1">
    <source>
        <dbReference type="ARBA" id="ARBA00001971"/>
    </source>
</evidence>
<dbReference type="PROSITE" id="PS00438">
    <property type="entry name" value="CATALASE_2"/>
    <property type="match status" value="1"/>
</dbReference>
<dbReference type="InterPro" id="IPR041399">
    <property type="entry name" value="Catalase_large_C"/>
</dbReference>
<dbReference type="GO" id="GO:0004096">
    <property type="term" value="F:catalase activity"/>
    <property type="evidence" value="ECO:0007669"/>
    <property type="project" value="UniProtKB-UniRule"/>
</dbReference>
<feature type="binding site" evidence="14">
    <location>
        <position position="143"/>
    </location>
    <ligand>
        <name>heme</name>
        <dbReference type="ChEBI" id="CHEBI:30413"/>
    </ligand>
</feature>
<dbReference type="PRINTS" id="PR00067">
    <property type="entry name" value="CATALASE"/>
</dbReference>
<dbReference type="GO" id="GO:0046872">
    <property type="term" value="F:metal ion binding"/>
    <property type="evidence" value="ECO:0007669"/>
    <property type="project" value="UniProtKB-KW"/>
</dbReference>
<feature type="cross-link" description="3'-histidyl-3-tyrosine (His-Tyr)" evidence="15">
    <location>
        <begin position="370"/>
        <end position="393"/>
    </location>
</feature>
<evidence type="ECO:0000256" key="7">
    <source>
        <dbReference type="ARBA" id="ARBA00022723"/>
    </source>
</evidence>
<dbReference type="InterPro" id="IPR024708">
    <property type="entry name" value="Catalase_AS"/>
</dbReference>
<evidence type="ECO:0000256" key="12">
    <source>
        <dbReference type="PIRSR" id="PIRSR038927-1"/>
    </source>
</evidence>
<dbReference type="EMBL" id="CP066076">
    <property type="protein sequence ID" value="QQC67788.1"/>
    <property type="molecule type" value="Genomic_DNA"/>
</dbReference>
<evidence type="ECO:0000256" key="10">
    <source>
        <dbReference type="ARBA" id="ARBA00023324"/>
    </source>
</evidence>
<feature type="domain" description="Catalase core" evidence="18">
    <location>
        <begin position="59"/>
        <end position="447"/>
    </location>
</feature>
<evidence type="ECO:0000256" key="15">
    <source>
        <dbReference type="PIRSR" id="PIRSR038927-4"/>
    </source>
</evidence>
<dbReference type="InterPro" id="IPR043156">
    <property type="entry name" value="Catalase_clade2_helical"/>
</dbReference>
<dbReference type="GO" id="GO:0006979">
    <property type="term" value="P:response to oxidative stress"/>
    <property type="evidence" value="ECO:0007669"/>
    <property type="project" value="InterPro"/>
</dbReference>
<gene>
    <name evidence="19" type="primary">katE</name>
    <name evidence="19" type="ORF">I6I06_23625</name>
</gene>
<dbReference type="CDD" id="cd08155">
    <property type="entry name" value="catalase_clade_2"/>
    <property type="match status" value="1"/>
</dbReference>
<dbReference type="Pfam" id="PF18011">
    <property type="entry name" value="Catalase_C"/>
    <property type="match status" value="1"/>
</dbReference>
<dbReference type="InterPro" id="IPR024712">
    <property type="entry name" value="Catalase_clade2"/>
</dbReference>
<dbReference type="PIRSF" id="PIRSF038927">
    <property type="entry name" value="Catalase_clade2"/>
    <property type="match status" value="1"/>
</dbReference>
<evidence type="ECO:0000256" key="9">
    <source>
        <dbReference type="ARBA" id="ARBA00023004"/>
    </source>
</evidence>
<dbReference type="PANTHER" id="PTHR42821">
    <property type="entry name" value="CATALASE"/>
    <property type="match status" value="1"/>
</dbReference>
<keyword evidence="10 11" id="KW-0376">Hydrogen peroxide</keyword>
<feature type="region of interest" description="Disordered" evidence="17">
    <location>
        <begin position="1"/>
        <end position="77"/>
    </location>
</feature>
<dbReference type="Gene3D" id="3.40.50.880">
    <property type="match status" value="1"/>
</dbReference>
<dbReference type="NCBIfam" id="NF008422">
    <property type="entry name" value="PRK11249.1"/>
    <property type="match status" value="1"/>
</dbReference>
<keyword evidence="8 11" id="KW-0560">Oxidoreductase</keyword>
<feature type="active site" evidence="12">
    <location>
        <position position="106"/>
    </location>
</feature>
<dbReference type="Pfam" id="PF00199">
    <property type="entry name" value="Catalase"/>
    <property type="match status" value="1"/>
</dbReference>
<dbReference type="PROSITE" id="PS00437">
    <property type="entry name" value="CATALASE_1"/>
    <property type="match status" value="1"/>
</dbReference>
<feature type="binding site" description="axial binding residue" evidence="13">
    <location>
        <position position="393"/>
    </location>
    <ligand>
        <name>heme</name>
        <dbReference type="ChEBI" id="CHEBI:30413"/>
    </ligand>
    <ligandPart>
        <name>Fe</name>
        <dbReference type="ChEBI" id="CHEBI:18248"/>
    </ligandPart>
</feature>
<feature type="active site" evidence="12">
    <location>
        <position position="179"/>
    </location>
</feature>
<comment type="catalytic activity">
    <reaction evidence="11 16">
        <text>2 H2O2 = O2 + 2 H2O</text>
        <dbReference type="Rhea" id="RHEA:20309"/>
        <dbReference type="ChEBI" id="CHEBI:15377"/>
        <dbReference type="ChEBI" id="CHEBI:15379"/>
        <dbReference type="ChEBI" id="CHEBI:16240"/>
        <dbReference type="EC" id="1.11.1.6"/>
    </reaction>
</comment>
<dbReference type="PROSITE" id="PS51402">
    <property type="entry name" value="CATALASE_3"/>
    <property type="match status" value="1"/>
</dbReference>
<dbReference type="InterPro" id="IPR018028">
    <property type="entry name" value="Catalase"/>
</dbReference>
<dbReference type="InterPro" id="IPR020835">
    <property type="entry name" value="Catalase_sf"/>
</dbReference>
<dbReference type="GO" id="GO:0005829">
    <property type="term" value="C:cytosol"/>
    <property type="evidence" value="ECO:0007669"/>
    <property type="project" value="TreeGrafter"/>
</dbReference>
<dbReference type="AlphaFoldDB" id="A0A7T4TCP1"/>
<evidence type="ECO:0000256" key="8">
    <source>
        <dbReference type="ARBA" id="ARBA00023002"/>
    </source>
</evidence>
<keyword evidence="5 11" id="KW-0575">Peroxidase</keyword>
<name>A0A7T4TCP1_9BURK</name>
<dbReference type="EC" id="1.11.1.6" evidence="4 11"/>
<evidence type="ECO:0000256" key="17">
    <source>
        <dbReference type="SAM" id="MobiDB-lite"/>
    </source>
</evidence>
<evidence type="ECO:0000256" key="6">
    <source>
        <dbReference type="ARBA" id="ARBA00022617"/>
    </source>
</evidence>
<dbReference type="SUPFAM" id="SSF52317">
    <property type="entry name" value="Class I glutamine amidotransferase-like"/>
    <property type="match status" value="1"/>
</dbReference>
<evidence type="ECO:0000256" key="2">
    <source>
        <dbReference type="ARBA" id="ARBA00002974"/>
    </source>
</evidence>
<evidence type="ECO:0000313" key="19">
    <source>
        <dbReference type="EMBL" id="QQC67788.1"/>
    </source>
</evidence>
<keyword evidence="6 11" id="KW-0349">Heme</keyword>
<comment type="cofactor">
    <cofactor evidence="1 11 13">
        <name>heme</name>
        <dbReference type="ChEBI" id="CHEBI:30413"/>
    </cofactor>
</comment>
<evidence type="ECO:0000313" key="20">
    <source>
        <dbReference type="Proteomes" id="UP000595610"/>
    </source>
</evidence>
<evidence type="ECO:0000256" key="13">
    <source>
        <dbReference type="PIRSR" id="PIRSR038927-2"/>
    </source>
</evidence>
<feature type="compositionally biased region" description="Polar residues" evidence="17">
    <location>
        <begin position="58"/>
        <end position="73"/>
    </location>
</feature>
<sequence>MARETDFHRRARTHTEQGAPPMAGKTSTRTPAAAPAQANDPKSKDLEQFRVSPEGQALRTNQGVKISDNQNTLRAGPRGPSLLEDFIMREKITHFDHERIPERIVHARGSAAHGVFQVYESLSEYTKAAFLQDPSVQTPVYVRFSTVQGPRGSADTVRDVRGFAVKFYTQEGNYDLVGNNMPVFFIQDAIKFPDFVHAVKPEAPNEMPTGGSAHDTFWDFVSLVPESAHMVLWTMSDRAIPRSLRTMEGFGIHTFRFVNAQGKGRFVKFHWRPVLGSYSLLWDEAQKLAGKDPDFHRRDLWESIERGDFPEFELGVQIVEEEDEHKFDFDLLDPTKLIPEELVPVKIVGKMTLNRNPDNFFAETEQVAFHPGHVVPGIDFSNDPLLQGRLFSYTDTQISRLGGPNFHEIPINRPVCPFVNNQRDAMHRQAIHVGQASYEPNSLNGGWPKETDPAASDGGFESYQERVDGTKIRVRSESFADHFSQAAMFYNSMSQPEKDHIAAAYQFELGKVSKPEIRARVVNEILANFDVGLAAQVAEGLGLPAPKKGTAKLAGPKESPALSLLNRVKPGIKTRKIALLAAPGSDGAAIRKLQQALQAEGATPMLIAPTLAAIDGLAPDATIAGLPSIMFDAVIVVGGEAGAKALAQSGDARHFVLEAFKHLKAIAALGAGRDVLAAAHLPDNADGVATGDDKQVKDVLNAFVAAAGQHRVWARAAQAETVPA</sequence>
<keyword evidence="9 11" id="KW-0408">Iron</keyword>
<feature type="binding site" evidence="14">
    <location>
        <position position="389"/>
    </location>
    <ligand>
        <name>heme</name>
        <dbReference type="ChEBI" id="CHEBI:30413"/>
    </ligand>
</feature>
<dbReference type="InterPro" id="IPR011614">
    <property type="entry name" value="Catalase_core"/>
</dbReference>
<dbReference type="Pfam" id="PF06628">
    <property type="entry name" value="Catalase-rel"/>
    <property type="match status" value="1"/>
</dbReference>
<dbReference type="CDD" id="cd03132">
    <property type="entry name" value="GATase1_catalase"/>
    <property type="match status" value="1"/>
</dbReference>
<dbReference type="InterPro" id="IPR029062">
    <property type="entry name" value="Class_I_gatase-like"/>
</dbReference>
<proteinExistence type="inferred from homology"/>
<dbReference type="InterPro" id="IPR010582">
    <property type="entry name" value="Catalase_immune_responsive"/>
</dbReference>
<evidence type="ECO:0000256" key="5">
    <source>
        <dbReference type="ARBA" id="ARBA00022559"/>
    </source>
</evidence>
<comment type="function">
    <text evidence="2 11">Decomposes hydrogen peroxide into water and oxygen; serves to protect cells from the toxic effects of hydrogen peroxide.</text>
</comment>
<dbReference type="SMART" id="SM01060">
    <property type="entry name" value="Catalase"/>
    <property type="match status" value="1"/>
</dbReference>
<dbReference type="Gene3D" id="1.20.1370.20">
    <property type="match status" value="1"/>
</dbReference>
<evidence type="ECO:0000256" key="16">
    <source>
        <dbReference type="RuleBase" id="RU000498"/>
    </source>
</evidence>
<evidence type="ECO:0000256" key="11">
    <source>
        <dbReference type="PIRNR" id="PIRNR038927"/>
    </source>
</evidence>
<evidence type="ECO:0000256" key="3">
    <source>
        <dbReference type="ARBA" id="ARBA00010660"/>
    </source>
</evidence>
<feature type="binding site" evidence="14">
    <location>
        <position position="192"/>
    </location>
    <ligand>
        <name>heme</name>
        <dbReference type="ChEBI" id="CHEBI:30413"/>
    </ligand>
</feature>
<dbReference type="SUPFAM" id="SSF56634">
    <property type="entry name" value="Heme-dependent catalase-like"/>
    <property type="match status" value="1"/>
</dbReference>
<evidence type="ECO:0000259" key="18">
    <source>
        <dbReference type="SMART" id="SM01060"/>
    </source>
</evidence>
<reference evidence="19 20" key="1">
    <citation type="submission" date="2020-12" db="EMBL/GenBank/DDBJ databases">
        <title>FDA dAtabase for Regulatory Grade micrObial Sequences (FDA-ARGOS): Supporting development and validation of Infectious Disease Dx tests.</title>
        <authorList>
            <person name="Nelson B."/>
            <person name="Plummer A."/>
            <person name="Tallon L."/>
            <person name="Sadzewicz L."/>
            <person name="Zhao X."/>
            <person name="Boylan J."/>
            <person name="Ott S."/>
            <person name="Bowen H."/>
            <person name="Vavikolanu K."/>
            <person name="Mehta A."/>
            <person name="Aluvathingal J."/>
            <person name="Nadendla S."/>
            <person name="Myers T."/>
            <person name="Yan Y."/>
            <person name="Sichtig H."/>
        </authorList>
    </citation>
    <scope>NUCLEOTIDE SEQUENCE [LARGE SCALE GENOMIC DNA]</scope>
    <source>
        <strain evidence="19 20">FDAARGOS_1049</strain>
    </source>
</reference>
<dbReference type="Proteomes" id="UP000595610">
    <property type="component" value="Chromosome 2"/>
</dbReference>
<evidence type="ECO:0000256" key="14">
    <source>
        <dbReference type="PIRSR" id="PIRSR038927-3"/>
    </source>
</evidence>
<comment type="similarity">
    <text evidence="3">Belongs to the catalase family. HPII subfamily.</text>
</comment>
<keyword evidence="7 11" id="KW-0479">Metal-binding</keyword>
<dbReference type="Gene3D" id="2.40.180.10">
    <property type="entry name" value="Catalase core domain"/>
    <property type="match status" value="1"/>
</dbReference>
<dbReference type="PANTHER" id="PTHR42821:SF1">
    <property type="entry name" value="CATALASE-B"/>
    <property type="match status" value="1"/>
</dbReference>
<protein>
    <recommendedName>
        <fullName evidence="4 11">Catalase</fullName>
        <ecNumber evidence="4 11">1.11.1.6</ecNumber>
    </recommendedName>
</protein>
<dbReference type="KEGG" id="pgis:I6I06_23625"/>
<feature type="binding site" evidence="14">
    <location>
        <position position="400"/>
    </location>
    <ligand>
        <name>heme</name>
        <dbReference type="ChEBI" id="CHEBI:30413"/>
    </ligand>
</feature>
<dbReference type="GO" id="GO:0042744">
    <property type="term" value="P:hydrogen peroxide catabolic process"/>
    <property type="evidence" value="ECO:0007669"/>
    <property type="project" value="UniProtKB-UniRule"/>
</dbReference>
<dbReference type="InterPro" id="IPR002226">
    <property type="entry name" value="Catalase_haem_BS"/>
</dbReference>
<dbReference type="GO" id="GO:0020037">
    <property type="term" value="F:heme binding"/>
    <property type="evidence" value="ECO:0007669"/>
    <property type="project" value="UniProtKB-UniRule"/>
</dbReference>
<keyword evidence="20" id="KW-1185">Reference proteome</keyword>
<feature type="binding site" evidence="14">
    <location>
        <position position="103"/>
    </location>
    <ligand>
        <name>heme</name>
        <dbReference type="ChEBI" id="CHEBI:30413"/>
    </ligand>
</feature>
<organism evidence="19 20">
    <name type="scientific">Paraburkholderia ginsengisoli</name>
    <dbReference type="NCBI Taxonomy" id="311231"/>
    <lineage>
        <taxon>Bacteria</taxon>
        <taxon>Pseudomonadati</taxon>
        <taxon>Pseudomonadota</taxon>
        <taxon>Betaproteobacteria</taxon>
        <taxon>Burkholderiales</taxon>
        <taxon>Burkholderiaceae</taxon>
        <taxon>Paraburkholderia</taxon>
    </lineage>
</organism>
<evidence type="ECO:0000256" key="4">
    <source>
        <dbReference type="ARBA" id="ARBA00012314"/>
    </source>
</evidence>
<accession>A0A7T4TCP1</accession>